<dbReference type="PROSITE" id="PS01124">
    <property type="entry name" value="HTH_ARAC_FAMILY_2"/>
    <property type="match status" value="1"/>
</dbReference>
<dbReference type="EMBL" id="PGFD01000001">
    <property type="protein sequence ID" value="PJJ66588.1"/>
    <property type="molecule type" value="Genomic_DNA"/>
</dbReference>
<dbReference type="Gene3D" id="1.10.10.60">
    <property type="entry name" value="Homeodomain-like"/>
    <property type="match status" value="1"/>
</dbReference>
<keyword evidence="2" id="KW-0238">DNA-binding</keyword>
<evidence type="ECO:0000256" key="3">
    <source>
        <dbReference type="ARBA" id="ARBA00023163"/>
    </source>
</evidence>
<dbReference type="SUPFAM" id="SSF46689">
    <property type="entry name" value="Homeodomain-like"/>
    <property type="match status" value="1"/>
</dbReference>
<keyword evidence="3" id="KW-0804">Transcription</keyword>
<comment type="caution">
    <text evidence="5">The sequence shown here is derived from an EMBL/GenBank/DDBJ whole genome shotgun (WGS) entry which is preliminary data.</text>
</comment>
<evidence type="ECO:0000259" key="4">
    <source>
        <dbReference type="PROSITE" id="PS01124"/>
    </source>
</evidence>
<dbReference type="Pfam" id="PF02311">
    <property type="entry name" value="AraC_binding"/>
    <property type="match status" value="1"/>
</dbReference>
<dbReference type="Pfam" id="PF12833">
    <property type="entry name" value="HTH_18"/>
    <property type="match status" value="1"/>
</dbReference>
<sequence>MKIVSLEHPSKLLFVESLDYNNPYDFTKIHKHDYFEILFIQKGGGSQLIDDQRFKLEDLSIFMIQPGQVHLLNRDLAEGKIVQFGKDIFAHMFPLEFHHLLFKQPKVEISETDFFHLYSLIEHMDKIIKEEGASSMAIFKSYSYLQIILIHLIEKHNVTQTKNTKLAARFLELLSVHIKDKRNVVDYANMLYVSVDTLNYHCKLNFGKTPLNLINEEVVKETKRLMLLGTHSIVEIGYELNFNSPSNFSSFIKKNTGKTPKQLNIDIKSII</sequence>
<dbReference type="InterPro" id="IPR037923">
    <property type="entry name" value="HTH-like"/>
</dbReference>
<dbReference type="Gene3D" id="2.60.120.10">
    <property type="entry name" value="Jelly Rolls"/>
    <property type="match status" value="1"/>
</dbReference>
<dbReference type="Proteomes" id="UP000228740">
    <property type="component" value="Unassembled WGS sequence"/>
</dbReference>
<dbReference type="InterPro" id="IPR014710">
    <property type="entry name" value="RmlC-like_jellyroll"/>
</dbReference>
<dbReference type="AlphaFoldDB" id="A0A2M9C6X7"/>
<keyword evidence="1" id="KW-0805">Transcription regulation</keyword>
<protein>
    <submittedName>
        <fullName evidence="5">AraC family transcriptional regulator</fullName>
    </submittedName>
</protein>
<evidence type="ECO:0000313" key="6">
    <source>
        <dbReference type="Proteomes" id="UP000228740"/>
    </source>
</evidence>
<dbReference type="PANTHER" id="PTHR43280:SF32">
    <property type="entry name" value="TRANSCRIPTIONAL REGULATORY PROTEIN"/>
    <property type="match status" value="1"/>
</dbReference>
<keyword evidence="6" id="KW-1185">Reference proteome</keyword>
<dbReference type="SMART" id="SM00342">
    <property type="entry name" value="HTH_ARAC"/>
    <property type="match status" value="1"/>
</dbReference>
<dbReference type="InterPro" id="IPR003313">
    <property type="entry name" value="AraC-bd"/>
</dbReference>
<organism evidence="5 6">
    <name type="scientific">Chryseobacterium geocarposphaerae</name>
    <dbReference type="NCBI Taxonomy" id="1416776"/>
    <lineage>
        <taxon>Bacteria</taxon>
        <taxon>Pseudomonadati</taxon>
        <taxon>Bacteroidota</taxon>
        <taxon>Flavobacteriia</taxon>
        <taxon>Flavobacteriales</taxon>
        <taxon>Weeksellaceae</taxon>
        <taxon>Chryseobacterium group</taxon>
        <taxon>Chryseobacterium</taxon>
    </lineage>
</organism>
<evidence type="ECO:0000256" key="2">
    <source>
        <dbReference type="ARBA" id="ARBA00023125"/>
    </source>
</evidence>
<feature type="domain" description="HTH araC/xylS-type" evidence="4">
    <location>
        <begin position="168"/>
        <end position="266"/>
    </location>
</feature>
<evidence type="ECO:0000256" key="1">
    <source>
        <dbReference type="ARBA" id="ARBA00023015"/>
    </source>
</evidence>
<evidence type="ECO:0000313" key="5">
    <source>
        <dbReference type="EMBL" id="PJJ66588.1"/>
    </source>
</evidence>
<gene>
    <name evidence="5" type="ORF">CLV73_0577</name>
</gene>
<dbReference type="PANTHER" id="PTHR43280">
    <property type="entry name" value="ARAC-FAMILY TRANSCRIPTIONAL REGULATOR"/>
    <property type="match status" value="1"/>
</dbReference>
<dbReference type="GO" id="GO:0043565">
    <property type="term" value="F:sequence-specific DNA binding"/>
    <property type="evidence" value="ECO:0007669"/>
    <property type="project" value="InterPro"/>
</dbReference>
<proteinExistence type="predicted"/>
<dbReference type="GO" id="GO:0003700">
    <property type="term" value="F:DNA-binding transcription factor activity"/>
    <property type="evidence" value="ECO:0007669"/>
    <property type="project" value="InterPro"/>
</dbReference>
<dbReference type="SUPFAM" id="SSF51215">
    <property type="entry name" value="Regulatory protein AraC"/>
    <property type="match status" value="1"/>
</dbReference>
<dbReference type="InterPro" id="IPR009057">
    <property type="entry name" value="Homeodomain-like_sf"/>
</dbReference>
<dbReference type="InterPro" id="IPR018060">
    <property type="entry name" value="HTH_AraC"/>
</dbReference>
<reference evidence="5 6" key="1">
    <citation type="submission" date="2017-11" db="EMBL/GenBank/DDBJ databases">
        <title>Genomic Encyclopedia of Archaeal and Bacterial Type Strains, Phase II (KMG-II): From Individual Species to Whole Genera.</title>
        <authorList>
            <person name="Goeker M."/>
        </authorList>
    </citation>
    <scope>NUCLEOTIDE SEQUENCE [LARGE SCALE GENOMIC DNA]</scope>
    <source>
        <strain evidence="5 6">DSM 27617</strain>
    </source>
</reference>
<name>A0A2M9C6X7_9FLAO</name>
<accession>A0A2M9C6X7</accession>